<name>A0A7K1UJI5_9MICC</name>
<dbReference type="GO" id="GO:0006950">
    <property type="term" value="P:response to stress"/>
    <property type="evidence" value="ECO:0007669"/>
    <property type="project" value="TreeGrafter"/>
</dbReference>
<dbReference type="SUPFAM" id="SSF46785">
    <property type="entry name" value="Winged helix' DNA-binding domain"/>
    <property type="match status" value="1"/>
</dbReference>
<organism evidence="6 7">
    <name type="scientific">Nesterenkonia alkaliphila</name>
    <dbReference type="NCBI Taxonomy" id="1463631"/>
    <lineage>
        <taxon>Bacteria</taxon>
        <taxon>Bacillati</taxon>
        <taxon>Actinomycetota</taxon>
        <taxon>Actinomycetes</taxon>
        <taxon>Micrococcales</taxon>
        <taxon>Micrococcaceae</taxon>
        <taxon>Nesterenkonia</taxon>
    </lineage>
</organism>
<evidence type="ECO:0000259" key="5">
    <source>
        <dbReference type="PROSITE" id="PS50995"/>
    </source>
</evidence>
<protein>
    <submittedName>
        <fullName evidence="6">MarR family transcriptional regulator</fullName>
    </submittedName>
</protein>
<keyword evidence="7" id="KW-1185">Reference proteome</keyword>
<dbReference type="PRINTS" id="PR00598">
    <property type="entry name" value="HTHMARR"/>
</dbReference>
<dbReference type="SMART" id="SM00347">
    <property type="entry name" value="HTH_MARR"/>
    <property type="match status" value="1"/>
</dbReference>
<feature type="region of interest" description="Disordered" evidence="4">
    <location>
        <begin position="153"/>
        <end position="178"/>
    </location>
</feature>
<dbReference type="PANTHER" id="PTHR33164">
    <property type="entry name" value="TRANSCRIPTIONAL REGULATOR, MARR FAMILY"/>
    <property type="match status" value="1"/>
</dbReference>
<dbReference type="PROSITE" id="PS01117">
    <property type="entry name" value="HTH_MARR_1"/>
    <property type="match status" value="1"/>
</dbReference>
<evidence type="ECO:0000313" key="7">
    <source>
        <dbReference type="Proteomes" id="UP000460157"/>
    </source>
</evidence>
<evidence type="ECO:0000313" key="6">
    <source>
        <dbReference type="EMBL" id="MVT26201.1"/>
    </source>
</evidence>
<dbReference type="PANTHER" id="PTHR33164:SF57">
    <property type="entry name" value="MARR-FAMILY TRANSCRIPTIONAL REGULATOR"/>
    <property type="match status" value="1"/>
</dbReference>
<dbReference type="AlphaFoldDB" id="A0A7K1UJI5"/>
<dbReference type="InterPro" id="IPR036390">
    <property type="entry name" value="WH_DNA-bd_sf"/>
</dbReference>
<dbReference type="RefSeq" id="WP_157322908.1">
    <property type="nucleotide sequence ID" value="NZ_BMFX01000006.1"/>
</dbReference>
<keyword evidence="1" id="KW-0805">Transcription regulation</keyword>
<feature type="domain" description="HTH marR-type" evidence="5">
    <location>
        <begin position="10"/>
        <end position="144"/>
    </location>
</feature>
<dbReference type="GO" id="GO:0003677">
    <property type="term" value="F:DNA binding"/>
    <property type="evidence" value="ECO:0007669"/>
    <property type="project" value="UniProtKB-KW"/>
</dbReference>
<dbReference type="Gene3D" id="1.10.10.10">
    <property type="entry name" value="Winged helix-like DNA-binding domain superfamily/Winged helix DNA-binding domain"/>
    <property type="match status" value="1"/>
</dbReference>
<evidence type="ECO:0000256" key="1">
    <source>
        <dbReference type="ARBA" id="ARBA00023015"/>
    </source>
</evidence>
<dbReference type="InterPro" id="IPR000835">
    <property type="entry name" value="HTH_MarR-typ"/>
</dbReference>
<accession>A0A7K1UJI5</accession>
<dbReference type="OrthoDB" id="9154853at2"/>
<evidence type="ECO:0000256" key="2">
    <source>
        <dbReference type="ARBA" id="ARBA00023125"/>
    </source>
</evidence>
<keyword evidence="3" id="KW-0804">Transcription</keyword>
<dbReference type="Pfam" id="PF01047">
    <property type="entry name" value="MarR"/>
    <property type="match status" value="1"/>
</dbReference>
<dbReference type="InterPro" id="IPR023187">
    <property type="entry name" value="Tscrpt_reg_MarR-type_CS"/>
</dbReference>
<dbReference type="PROSITE" id="PS50995">
    <property type="entry name" value="HTH_MARR_2"/>
    <property type="match status" value="1"/>
</dbReference>
<dbReference type="Proteomes" id="UP000460157">
    <property type="component" value="Unassembled WGS sequence"/>
</dbReference>
<dbReference type="EMBL" id="WRPM01000051">
    <property type="protein sequence ID" value="MVT26201.1"/>
    <property type="molecule type" value="Genomic_DNA"/>
</dbReference>
<dbReference type="InterPro" id="IPR036388">
    <property type="entry name" value="WH-like_DNA-bd_sf"/>
</dbReference>
<proteinExistence type="predicted"/>
<dbReference type="InterPro" id="IPR039422">
    <property type="entry name" value="MarR/SlyA-like"/>
</dbReference>
<sequence>MVSEDRRAHVKELQQELHRLFLRRRHNAIQLARTIDPEIEPAAYSILFTLQREGAQRMTDISKHLGIGKPTLSRQLTTLAERGFITKKADPADGRALVISLTEQGKSRLEAAQKQRSERYLHMLEVWSEEEIMSLSALVAKLNQTYAEYDDAPAVAASPGEDAPQAAADPGAADSKAA</sequence>
<keyword evidence="2" id="KW-0238">DNA-binding</keyword>
<feature type="compositionally biased region" description="Low complexity" evidence="4">
    <location>
        <begin position="159"/>
        <end position="178"/>
    </location>
</feature>
<gene>
    <name evidence="6" type="ORF">GNZ21_07490</name>
</gene>
<reference evidence="6 7" key="1">
    <citation type="submission" date="2019-12" db="EMBL/GenBank/DDBJ databases">
        <title>Nesterenkonia muleiensis sp. nov., a novel actinobacterium isolated from sap of Populus euphratica.</title>
        <authorList>
            <person name="Wang R."/>
        </authorList>
    </citation>
    <scope>NUCLEOTIDE SEQUENCE [LARGE SCALE GENOMIC DNA]</scope>
    <source>
        <strain evidence="6 7">F10</strain>
    </source>
</reference>
<evidence type="ECO:0000256" key="3">
    <source>
        <dbReference type="ARBA" id="ARBA00023163"/>
    </source>
</evidence>
<evidence type="ECO:0000256" key="4">
    <source>
        <dbReference type="SAM" id="MobiDB-lite"/>
    </source>
</evidence>
<comment type="caution">
    <text evidence="6">The sequence shown here is derived from an EMBL/GenBank/DDBJ whole genome shotgun (WGS) entry which is preliminary data.</text>
</comment>
<dbReference type="GO" id="GO:0003700">
    <property type="term" value="F:DNA-binding transcription factor activity"/>
    <property type="evidence" value="ECO:0007669"/>
    <property type="project" value="InterPro"/>
</dbReference>